<dbReference type="Gene3D" id="3.90.1150.10">
    <property type="entry name" value="Aspartate Aminotransferase, domain 1"/>
    <property type="match status" value="1"/>
</dbReference>
<dbReference type="AlphaFoldDB" id="A0A7G8BET7"/>
<dbReference type="RefSeq" id="WP_186741389.1">
    <property type="nucleotide sequence ID" value="NZ_CP060394.1"/>
</dbReference>
<keyword evidence="3 7" id="KW-0032">Aminotransferase</keyword>
<dbReference type="SUPFAM" id="SSF53383">
    <property type="entry name" value="PLP-dependent transferases"/>
    <property type="match status" value="1"/>
</dbReference>
<evidence type="ECO:0000256" key="5">
    <source>
        <dbReference type="ARBA" id="ARBA00022898"/>
    </source>
</evidence>
<dbReference type="KEGG" id="adin:H7849_18395"/>
<dbReference type="Gene3D" id="3.40.640.10">
    <property type="entry name" value="Type I PLP-dependent aspartate aminotransferase-like (Major domain)"/>
    <property type="match status" value="1"/>
</dbReference>
<evidence type="ECO:0000256" key="4">
    <source>
        <dbReference type="ARBA" id="ARBA00022679"/>
    </source>
</evidence>
<protein>
    <submittedName>
        <fullName evidence="7">Aminotransferase class I/II-fold pyridoxal phosphate-dependent enzyme</fullName>
    </submittedName>
</protein>
<proteinExistence type="inferred from homology"/>
<dbReference type="GO" id="GO:0006520">
    <property type="term" value="P:amino acid metabolic process"/>
    <property type="evidence" value="ECO:0007669"/>
    <property type="project" value="InterPro"/>
</dbReference>
<gene>
    <name evidence="7" type="ORF">H7849_18395</name>
</gene>
<keyword evidence="5" id="KW-0663">Pyridoxal phosphate</keyword>
<evidence type="ECO:0000256" key="3">
    <source>
        <dbReference type="ARBA" id="ARBA00022576"/>
    </source>
</evidence>
<comment type="cofactor">
    <cofactor evidence="1">
        <name>pyridoxal 5'-phosphate</name>
        <dbReference type="ChEBI" id="CHEBI:597326"/>
    </cofactor>
</comment>
<dbReference type="Proteomes" id="UP000515312">
    <property type="component" value="Chromosome"/>
</dbReference>
<evidence type="ECO:0000256" key="1">
    <source>
        <dbReference type="ARBA" id="ARBA00001933"/>
    </source>
</evidence>
<dbReference type="PANTHER" id="PTHR46383">
    <property type="entry name" value="ASPARTATE AMINOTRANSFERASE"/>
    <property type="match status" value="1"/>
</dbReference>
<dbReference type="InterPro" id="IPR015422">
    <property type="entry name" value="PyrdxlP-dep_Trfase_small"/>
</dbReference>
<reference evidence="7 8" key="1">
    <citation type="submission" date="2020-08" db="EMBL/GenBank/DDBJ databases">
        <title>Edaphobacter telluris sp. nov. and Acidobacterium dinghuensis sp. nov., two acidobacteria isolated from forest soil.</title>
        <authorList>
            <person name="Fu J."/>
            <person name="Qiu L."/>
        </authorList>
    </citation>
    <scope>NUCLEOTIDE SEQUENCE [LARGE SCALE GENOMIC DNA]</scope>
    <source>
        <strain evidence="7">4Y35</strain>
    </source>
</reference>
<evidence type="ECO:0000259" key="6">
    <source>
        <dbReference type="Pfam" id="PF00155"/>
    </source>
</evidence>
<dbReference type="GO" id="GO:0030170">
    <property type="term" value="F:pyridoxal phosphate binding"/>
    <property type="evidence" value="ECO:0007669"/>
    <property type="project" value="InterPro"/>
</dbReference>
<organism evidence="7 8">
    <name type="scientific">Alloacidobacterium dinghuense</name>
    <dbReference type="NCBI Taxonomy" id="2763107"/>
    <lineage>
        <taxon>Bacteria</taxon>
        <taxon>Pseudomonadati</taxon>
        <taxon>Acidobacteriota</taxon>
        <taxon>Terriglobia</taxon>
        <taxon>Terriglobales</taxon>
        <taxon>Acidobacteriaceae</taxon>
        <taxon>Alloacidobacterium</taxon>
    </lineage>
</organism>
<dbReference type="InterPro" id="IPR015421">
    <property type="entry name" value="PyrdxlP-dep_Trfase_major"/>
</dbReference>
<feature type="domain" description="Aminotransferase class I/classII large" evidence="6">
    <location>
        <begin position="46"/>
        <end position="385"/>
    </location>
</feature>
<sequence>MVTKKATLRVAKRLDEVGFSDIVQIRNKVMELRSAGQLVHAFHGGEPFFETPEPIKYAMIRAMVENKTKYAPSSGIMPLREALVEKLRTRNHLDVALDDVLITSGGAHALYVAFQAVLDPGDDMLLFSPYWTPIRDMVTAAQARPLLVPTASARRNGLTKALEQFSTPHTKAIYYNTPQNPSGAVFSREEAEEVASFARKHNLIVIADEAYEDLVYEGEHVSIASLPGMAERTISTFTFSKSYGMTGWRVGYLVAKEPFITGLRKLVLYSANGVSTPSQWAALEALATTQSFIDRRREEYRERRDLLVNALNELGLECEMPQGAFYALPSVCKIHKDSRKAATILLEKAHVATIPGVVFGAQGEGCVRFGYSVPMAAIEAGIEALSKFLK</sequence>
<keyword evidence="8" id="KW-1185">Reference proteome</keyword>
<evidence type="ECO:0000313" key="7">
    <source>
        <dbReference type="EMBL" id="QNI31057.1"/>
    </source>
</evidence>
<accession>A0A7G8BET7</accession>
<dbReference type="Pfam" id="PF00155">
    <property type="entry name" value="Aminotran_1_2"/>
    <property type="match status" value="1"/>
</dbReference>
<dbReference type="CDD" id="cd00609">
    <property type="entry name" value="AAT_like"/>
    <property type="match status" value="1"/>
</dbReference>
<name>A0A7G8BET7_9BACT</name>
<dbReference type="InterPro" id="IPR004839">
    <property type="entry name" value="Aminotransferase_I/II_large"/>
</dbReference>
<evidence type="ECO:0000313" key="8">
    <source>
        <dbReference type="Proteomes" id="UP000515312"/>
    </source>
</evidence>
<dbReference type="EMBL" id="CP060394">
    <property type="protein sequence ID" value="QNI31057.1"/>
    <property type="molecule type" value="Genomic_DNA"/>
</dbReference>
<dbReference type="GO" id="GO:0008483">
    <property type="term" value="F:transaminase activity"/>
    <property type="evidence" value="ECO:0007669"/>
    <property type="project" value="UniProtKB-KW"/>
</dbReference>
<keyword evidence="4 7" id="KW-0808">Transferase</keyword>
<dbReference type="PANTHER" id="PTHR46383:SF1">
    <property type="entry name" value="ASPARTATE AMINOTRANSFERASE"/>
    <property type="match status" value="1"/>
</dbReference>
<dbReference type="InterPro" id="IPR015424">
    <property type="entry name" value="PyrdxlP-dep_Trfase"/>
</dbReference>
<dbReference type="InterPro" id="IPR050596">
    <property type="entry name" value="AspAT/PAT-like"/>
</dbReference>
<evidence type="ECO:0000256" key="2">
    <source>
        <dbReference type="ARBA" id="ARBA00007441"/>
    </source>
</evidence>
<comment type="similarity">
    <text evidence="2">Belongs to the class-I pyridoxal-phosphate-dependent aminotransferase family.</text>
</comment>